<evidence type="ECO:0000259" key="5">
    <source>
        <dbReference type="Pfam" id="PF02668"/>
    </source>
</evidence>
<dbReference type="InterPro" id="IPR050411">
    <property type="entry name" value="AlphaKG_dependent_hydroxylases"/>
</dbReference>
<keyword evidence="6" id="KW-0223">Dioxygenase</keyword>
<protein>
    <submittedName>
        <fullName evidence="6">Alpha-ketoglutarate-dependent taurine dioxygenase</fullName>
    </submittedName>
</protein>
<dbReference type="InterPro" id="IPR003819">
    <property type="entry name" value="TauD/TfdA-like"/>
</dbReference>
<dbReference type="GO" id="GO:0017000">
    <property type="term" value="P:antibiotic biosynthetic process"/>
    <property type="evidence" value="ECO:0007669"/>
    <property type="project" value="UniProtKB-KW"/>
</dbReference>
<dbReference type="Proteomes" id="UP000577386">
    <property type="component" value="Unassembled WGS sequence"/>
</dbReference>
<feature type="domain" description="TauD/TfdA-like" evidence="5">
    <location>
        <begin position="26"/>
        <end position="236"/>
    </location>
</feature>
<name>A0A7W3NNT3_STRMR</name>
<dbReference type="Gene3D" id="3.60.130.10">
    <property type="entry name" value="Clavaminate synthase-like"/>
    <property type="match status" value="1"/>
</dbReference>
<evidence type="ECO:0000313" key="7">
    <source>
        <dbReference type="Proteomes" id="UP000577386"/>
    </source>
</evidence>
<organism evidence="6 7">
    <name type="scientific">Streptomyces murinus</name>
    <dbReference type="NCBI Taxonomy" id="33900"/>
    <lineage>
        <taxon>Bacteria</taxon>
        <taxon>Bacillati</taxon>
        <taxon>Actinomycetota</taxon>
        <taxon>Actinomycetes</taxon>
        <taxon>Kitasatosporales</taxon>
        <taxon>Streptomycetaceae</taxon>
        <taxon>Streptomyces</taxon>
    </lineage>
</organism>
<dbReference type="SUPFAM" id="SSF51197">
    <property type="entry name" value="Clavaminate synthase-like"/>
    <property type="match status" value="1"/>
</dbReference>
<dbReference type="RefSeq" id="WP_182775816.1">
    <property type="nucleotide sequence ID" value="NZ_BAAAHW010000023.1"/>
</dbReference>
<dbReference type="Pfam" id="PF02668">
    <property type="entry name" value="TauD"/>
    <property type="match status" value="1"/>
</dbReference>
<comment type="cofactor">
    <cofactor evidence="1">
        <name>Fe(2+)</name>
        <dbReference type="ChEBI" id="CHEBI:29033"/>
    </cofactor>
</comment>
<keyword evidence="7" id="KW-1185">Reference proteome</keyword>
<accession>A0A7W3NNT3</accession>
<sequence length="259" mass="27840">MDLLCSEKDFLDNVSVGCPVRTVEILTRLTRYGIAFFRGVDDASGIVKMAQALGTVLPHPDSDTNSVTVITERRESAGSPLAAGFTRSALPSHTDRADLPSPPALLMNLCTVQADSGGESIFVDGSALHRLLAARAPRALHALSQPDAVSYGNSRIYTGPVFEPTGDGRRLVIRMWPQNAGRFSRAAEVALRELRQVAADLTLTIRLEAGQGYVVDNHRWLHGRLAYIGNRVMLRIGIEPHPGSLETGISFATQGGAQG</sequence>
<keyword evidence="4" id="KW-0045">Antibiotic biosynthesis</keyword>
<dbReference type="PANTHER" id="PTHR10696:SF56">
    <property type="entry name" value="TAUD_TFDA-LIKE DOMAIN-CONTAINING PROTEIN"/>
    <property type="match status" value="1"/>
</dbReference>
<proteinExistence type="predicted"/>
<dbReference type="AlphaFoldDB" id="A0A7W3NNT3"/>
<dbReference type="InterPro" id="IPR042098">
    <property type="entry name" value="TauD-like_sf"/>
</dbReference>
<evidence type="ECO:0000256" key="3">
    <source>
        <dbReference type="ARBA" id="ARBA00023004"/>
    </source>
</evidence>
<comment type="caution">
    <text evidence="6">The sequence shown here is derived from an EMBL/GenBank/DDBJ whole genome shotgun (WGS) entry which is preliminary data.</text>
</comment>
<reference evidence="6 7" key="1">
    <citation type="submission" date="2020-08" db="EMBL/GenBank/DDBJ databases">
        <title>Sequencing the genomes of 1000 actinobacteria strains.</title>
        <authorList>
            <person name="Klenk H.-P."/>
        </authorList>
    </citation>
    <scope>NUCLEOTIDE SEQUENCE [LARGE SCALE GENOMIC DNA]</scope>
    <source>
        <strain evidence="6 7">DSM 41827</strain>
    </source>
</reference>
<evidence type="ECO:0000256" key="4">
    <source>
        <dbReference type="ARBA" id="ARBA00023194"/>
    </source>
</evidence>
<dbReference type="GeneID" id="95083147"/>
<evidence type="ECO:0000313" key="6">
    <source>
        <dbReference type="EMBL" id="MBA9053930.1"/>
    </source>
</evidence>
<keyword evidence="2" id="KW-0560">Oxidoreductase</keyword>
<keyword evidence="3" id="KW-0408">Iron</keyword>
<dbReference type="EMBL" id="JACJIJ010000002">
    <property type="protein sequence ID" value="MBA9053930.1"/>
    <property type="molecule type" value="Genomic_DNA"/>
</dbReference>
<evidence type="ECO:0000256" key="1">
    <source>
        <dbReference type="ARBA" id="ARBA00001954"/>
    </source>
</evidence>
<gene>
    <name evidence="6" type="ORF">HDA42_003108</name>
</gene>
<dbReference type="PANTHER" id="PTHR10696">
    <property type="entry name" value="GAMMA-BUTYROBETAINE HYDROXYLASE-RELATED"/>
    <property type="match status" value="1"/>
</dbReference>
<evidence type="ECO:0000256" key="2">
    <source>
        <dbReference type="ARBA" id="ARBA00023002"/>
    </source>
</evidence>
<dbReference type="GO" id="GO:0051213">
    <property type="term" value="F:dioxygenase activity"/>
    <property type="evidence" value="ECO:0007669"/>
    <property type="project" value="UniProtKB-KW"/>
</dbReference>